<protein>
    <recommendedName>
        <fullName evidence="1">Dipeptidase</fullName>
        <ecNumber evidence="1">3.4.-.-</ecNumber>
    </recommendedName>
</protein>
<evidence type="ECO:0000313" key="2">
    <source>
        <dbReference type="EMBL" id="HER43212.1"/>
    </source>
</evidence>
<gene>
    <name evidence="2" type="ORF">ENO08_01985</name>
</gene>
<evidence type="ECO:0000256" key="1">
    <source>
        <dbReference type="RuleBase" id="RU364089"/>
    </source>
</evidence>
<keyword evidence="1" id="KW-0645">Protease</keyword>
<sequence length="348" mass="39748">LTIADKTEVWHLEIAGCGEGEIGAVWAAQRVPDDHVGVNANASRIRSIDLEDPDRFMASGNVFEVAARKGWWDPDSGEPFEFCYAYDPEGRKSMAARRREWRVLDLLAPSLGLDPNAENYPFSVKPDTLVELRRVMEIFRDTYEGTEFDMTKFMIVEGEDGKAEKSPYANPFMHYDMMPLFKVNGGWGELGERCIARYYCTYVTVTQSREWLPDPIGGIVWLGWDNPAMTVYAPLYCGILDVPDSYKVCGRPAYRRDCSWWAFNRVADLSAQKWGHMRVDVDSARALFETEAFEAGAALEEKALELYGKSPERARKHLTGWVEDYCGRITKGYWDLGDHLWTKYTGMF</sequence>
<keyword evidence="1" id="KW-0378">Hydrolase</keyword>
<name>A0A7V2ATZ7_UNCEI</name>
<dbReference type="InterPro" id="IPR005322">
    <property type="entry name" value="Peptidase_C69"/>
</dbReference>
<proteinExistence type="inferred from homology"/>
<dbReference type="Pfam" id="PF03577">
    <property type="entry name" value="Peptidase_C69"/>
    <property type="match status" value="1"/>
</dbReference>
<dbReference type="GO" id="GO:0070004">
    <property type="term" value="F:cysteine-type exopeptidase activity"/>
    <property type="evidence" value="ECO:0007669"/>
    <property type="project" value="InterPro"/>
</dbReference>
<comment type="similarity">
    <text evidence="1">Belongs to the peptidase C69 family.</text>
</comment>
<dbReference type="PANTHER" id="PTHR12994:SF17">
    <property type="entry name" value="LD30995P"/>
    <property type="match status" value="1"/>
</dbReference>
<keyword evidence="1" id="KW-0224">Dipeptidase</keyword>
<dbReference type="EC" id="3.4.-.-" evidence="1"/>
<organism evidence="2">
    <name type="scientific">Eiseniibacteriota bacterium</name>
    <dbReference type="NCBI Taxonomy" id="2212470"/>
    <lineage>
        <taxon>Bacteria</taxon>
        <taxon>Candidatus Eiseniibacteriota</taxon>
    </lineage>
</organism>
<dbReference type="PANTHER" id="PTHR12994">
    <property type="entry name" value="SECERNIN"/>
    <property type="match status" value="1"/>
</dbReference>
<comment type="catalytic activity">
    <reaction evidence="1">
        <text>an L-aminoacyl-L-amino acid + H2O = 2 an L-alpha-amino acid</text>
        <dbReference type="Rhea" id="RHEA:48940"/>
        <dbReference type="ChEBI" id="CHEBI:15377"/>
        <dbReference type="ChEBI" id="CHEBI:59869"/>
        <dbReference type="ChEBI" id="CHEBI:77460"/>
    </reaction>
</comment>
<dbReference type="AlphaFoldDB" id="A0A7V2ATZ7"/>
<feature type="non-terminal residue" evidence="2">
    <location>
        <position position="1"/>
    </location>
</feature>
<reference evidence="2" key="1">
    <citation type="journal article" date="2020" name="mSystems">
        <title>Genome- and Community-Level Interaction Insights into Carbon Utilization and Element Cycling Functions of Hydrothermarchaeota in Hydrothermal Sediment.</title>
        <authorList>
            <person name="Zhou Z."/>
            <person name="Liu Y."/>
            <person name="Xu W."/>
            <person name="Pan J."/>
            <person name="Luo Z.H."/>
            <person name="Li M."/>
        </authorList>
    </citation>
    <scope>NUCLEOTIDE SEQUENCE [LARGE SCALE GENOMIC DNA]</scope>
    <source>
        <strain evidence="2">SpSt-1233</strain>
    </source>
</reference>
<dbReference type="GO" id="GO:0006508">
    <property type="term" value="P:proteolysis"/>
    <property type="evidence" value="ECO:0007669"/>
    <property type="project" value="UniProtKB-KW"/>
</dbReference>
<accession>A0A7V2ATZ7</accession>
<dbReference type="Proteomes" id="UP000886069">
    <property type="component" value="Unassembled WGS sequence"/>
</dbReference>
<dbReference type="EMBL" id="DSEC01000140">
    <property type="protein sequence ID" value="HER43212.1"/>
    <property type="molecule type" value="Genomic_DNA"/>
</dbReference>
<comment type="caution">
    <text evidence="2">The sequence shown here is derived from an EMBL/GenBank/DDBJ whole genome shotgun (WGS) entry which is preliminary data.</text>
</comment>
<dbReference type="GO" id="GO:0016805">
    <property type="term" value="F:dipeptidase activity"/>
    <property type="evidence" value="ECO:0007669"/>
    <property type="project" value="UniProtKB-KW"/>
</dbReference>